<organism evidence="2">
    <name type="scientific">Solanum chacoense</name>
    <name type="common">Chaco potato</name>
    <dbReference type="NCBI Taxonomy" id="4108"/>
    <lineage>
        <taxon>Eukaryota</taxon>
        <taxon>Viridiplantae</taxon>
        <taxon>Streptophyta</taxon>
        <taxon>Embryophyta</taxon>
        <taxon>Tracheophyta</taxon>
        <taxon>Spermatophyta</taxon>
        <taxon>Magnoliopsida</taxon>
        <taxon>eudicotyledons</taxon>
        <taxon>Gunneridae</taxon>
        <taxon>Pentapetalae</taxon>
        <taxon>asterids</taxon>
        <taxon>lamiids</taxon>
        <taxon>Solanales</taxon>
        <taxon>Solanaceae</taxon>
        <taxon>Solanoideae</taxon>
        <taxon>Solaneae</taxon>
        <taxon>Solanum</taxon>
    </lineage>
</organism>
<name>A0A0V0H184_SOLCH</name>
<dbReference type="AlphaFoldDB" id="A0A0V0H184"/>
<sequence>MRRSNIKDYSRSLTIPTNNTCIDLFVIFLQLPISSFQLPLLIYFIVNQIEENRLKLIPKILINHYPAQVLQFSSFFMLLQIIKLI</sequence>
<keyword evidence="1" id="KW-1133">Transmembrane helix</keyword>
<reference evidence="2" key="1">
    <citation type="submission" date="2015-12" db="EMBL/GenBank/DDBJ databases">
        <title>Gene expression during late stages of embryo sac development: a critical building block for successful pollen-pistil interactions.</title>
        <authorList>
            <person name="Liu Y."/>
            <person name="Joly V."/>
            <person name="Sabar M."/>
            <person name="Matton D.P."/>
        </authorList>
    </citation>
    <scope>NUCLEOTIDE SEQUENCE</scope>
</reference>
<proteinExistence type="predicted"/>
<protein>
    <submittedName>
        <fullName evidence="2">Putative ovule protein</fullName>
    </submittedName>
</protein>
<evidence type="ECO:0000313" key="2">
    <source>
        <dbReference type="EMBL" id="JAP13898.1"/>
    </source>
</evidence>
<feature type="transmembrane region" description="Helical" evidence="1">
    <location>
        <begin position="21"/>
        <end position="45"/>
    </location>
</feature>
<keyword evidence="1" id="KW-0472">Membrane</keyword>
<dbReference type="EMBL" id="GEDG01027355">
    <property type="protein sequence ID" value="JAP13898.1"/>
    <property type="molecule type" value="Transcribed_RNA"/>
</dbReference>
<evidence type="ECO:0000256" key="1">
    <source>
        <dbReference type="SAM" id="Phobius"/>
    </source>
</evidence>
<accession>A0A0V0H184</accession>
<keyword evidence="1" id="KW-0812">Transmembrane</keyword>